<feature type="compositionally biased region" description="Basic and acidic residues" evidence="3">
    <location>
        <begin position="272"/>
        <end position="281"/>
    </location>
</feature>
<keyword evidence="2" id="KW-0442">Lipid degradation</keyword>
<dbReference type="SUPFAM" id="SSF52151">
    <property type="entry name" value="FabD/lysophospholipase-like"/>
    <property type="match status" value="1"/>
</dbReference>
<proteinExistence type="predicted"/>
<name>A0ABC9XQB5_GRUJA</name>
<comment type="caution">
    <text evidence="5">The sequence shown here is derived from an EMBL/GenBank/DDBJ whole genome shotgun (WGS) entry which is preliminary data.</text>
</comment>
<dbReference type="PANTHER" id="PTHR12406:SF23">
    <property type="entry name" value="OMEGA-HYDROXYCERAMIDE TRANSACYLASE"/>
    <property type="match status" value="1"/>
</dbReference>
<dbReference type="GO" id="GO:0016787">
    <property type="term" value="F:hydrolase activity"/>
    <property type="evidence" value="ECO:0007669"/>
    <property type="project" value="UniProtKB-UniRule"/>
</dbReference>
<sequence length="331" mass="37331">MKINGNEGGPFSILFRGCSFLLAYEAGVVAALQELSPDILKSASKIYGASSGSVVATVALCECDIDDMKLSFFSALKTSFWGHLPGRKVLRVLKNVLNKHLPENAHQLVSGKLHIILTRLHDWRSVLVSEFASKEDLIQRYIDGELGMWRANFVSRTTITVSAFAGEYDICPKDGPAAFFTFQLSDCILQISKRNIRRLQYIFQLPTHQVLDQFYIHGYQDTVSFLKRLSEFGINYLDEDFMLPLTNESCQKGEGTLHWKLETRVLRFRATDPEDVTKENPESSWAADEVEEEASHHLPHHQKAANSEGSECVPTSMGRRSKPPKVYEAEE</sequence>
<dbReference type="Proteomes" id="UP001623348">
    <property type="component" value="Unassembled WGS sequence"/>
</dbReference>
<evidence type="ECO:0000256" key="1">
    <source>
        <dbReference type="ARBA" id="ARBA00023098"/>
    </source>
</evidence>
<protein>
    <submittedName>
        <fullName evidence="5">Omega-hydroxyceramide transacylase-like</fullName>
    </submittedName>
</protein>
<dbReference type="GO" id="GO:0016042">
    <property type="term" value="P:lipid catabolic process"/>
    <property type="evidence" value="ECO:0007669"/>
    <property type="project" value="UniProtKB-UniRule"/>
</dbReference>
<dbReference type="InterPro" id="IPR016035">
    <property type="entry name" value="Acyl_Trfase/lysoPLipase"/>
</dbReference>
<feature type="active site" description="Nucleophile" evidence="2">
    <location>
        <position position="50"/>
    </location>
</feature>
<feature type="domain" description="PNPLA" evidence="4">
    <location>
        <begin position="13"/>
        <end position="159"/>
    </location>
</feature>
<dbReference type="Gene3D" id="3.40.1090.10">
    <property type="entry name" value="Cytosolic phospholipase A2 catalytic domain"/>
    <property type="match status" value="1"/>
</dbReference>
<keyword evidence="1 2" id="KW-0443">Lipid metabolism</keyword>
<dbReference type="InterPro" id="IPR002641">
    <property type="entry name" value="PNPLA_dom"/>
</dbReference>
<dbReference type="InterPro" id="IPR033562">
    <property type="entry name" value="PLPL"/>
</dbReference>
<dbReference type="AlphaFoldDB" id="A0ABC9XQB5"/>
<keyword evidence="2" id="KW-0378">Hydrolase</keyword>
<feature type="active site" description="Proton acceptor" evidence="2">
    <location>
        <position position="143"/>
    </location>
</feature>
<feature type="short sequence motif" description="GXSXG" evidence="2">
    <location>
        <begin position="48"/>
        <end position="52"/>
    </location>
</feature>
<evidence type="ECO:0000256" key="3">
    <source>
        <dbReference type="SAM" id="MobiDB-lite"/>
    </source>
</evidence>
<comment type="caution">
    <text evidence="2">Lacks conserved residue(s) required for the propagation of feature annotation.</text>
</comment>
<accession>A0ABC9XQB5</accession>
<evidence type="ECO:0000313" key="5">
    <source>
        <dbReference type="EMBL" id="GAB0199923.1"/>
    </source>
</evidence>
<feature type="region of interest" description="Disordered" evidence="3">
    <location>
        <begin position="272"/>
        <end position="331"/>
    </location>
</feature>
<gene>
    <name evidence="5" type="ORF">GRJ2_002457700</name>
</gene>
<organism evidence="5 6">
    <name type="scientific">Grus japonensis</name>
    <name type="common">Japanese crane</name>
    <name type="synonym">Red-crowned crane</name>
    <dbReference type="NCBI Taxonomy" id="30415"/>
    <lineage>
        <taxon>Eukaryota</taxon>
        <taxon>Metazoa</taxon>
        <taxon>Chordata</taxon>
        <taxon>Craniata</taxon>
        <taxon>Vertebrata</taxon>
        <taxon>Euteleostomi</taxon>
        <taxon>Archelosauria</taxon>
        <taxon>Archosauria</taxon>
        <taxon>Dinosauria</taxon>
        <taxon>Saurischia</taxon>
        <taxon>Theropoda</taxon>
        <taxon>Coelurosauria</taxon>
        <taxon>Aves</taxon>
        <taxon>Neognathae</taxon>
        <taxon>Neoaves</taxon>
        <taxon>Gruiformes</taxon>
        <taxon>Gruidae</taxon>
        <taxon>Grus</taxon>
    </lineage>
</organism>
<dbReference type="EMBL" id="BAAFJT010000025">
    <property type="protein sequence ID" value="GAB0199923.1"/>
    <property type="molecule type" value="Genomic_DNA"/>
</dbReference>
<dbReference type="PANTHER" id="PTHR12406">
    <property type="entry name" value="CALCIUM-INDEPENDENT PHOSPHOLIPASE A2 IPLA2 -RELATED"/>
    <property type="match status" value="1"/>
</dbReference>
<evidence type="ECO:0000256" key="2">
    <source>
        <dbReference type="PROSITE-ProRule" id="PRU01161"/>
    </source>
</evidence>
<evidence type="ECO:0000313" key="6">
    <source>
        <dbReference type="Proteomes" id="UP001623348"/>
    </source>
</evidence>
<evidence type="ECO:0000259" key="4">
    <source>
        <dbReference type="PROSITE" id="PS51635"/>
    </source>
</evidence>
<keyword evidence="6" id="KW-1185">Reference proteome</keyword>
<reference evidence="5 6" key="1">
    <citation type="submission" date="2024-06" db="EMBL/GenBank/DDBJ databases">
        <title>The draft genome of Grus japonensis, version 3.</title>
        <authorList>
            <person name="Nabeshima K."/>
            <person name="Suzuki S."/>
            <person name="Onuma M."/>
        </authorList>
    </citation>
    <scope>NUCLEOTIDE SEQUENCE [LARGE SCALE GENOMIC DNA]</scope>
    <source>
        <strain evidence="5 6">451A</strain>
    </source>
</reference>
<dbReference type="PROSITE" id="PS51635">
    <property type="entry name" value="PNPLA"/>
    <property type="match status" value="1"/>
</dbReference>